<sequence>MKKSTNFEMFIQAKDYIDKHHSNNPMDFVTNVYIFYYMSGRFPNASMHNVCKVVEALRTHYMAEFSVIDDDLSSDDDELPFE</sequence>
<name>A0A413PLV6_9FIRM</name>
<dbReference type="Proteomes" id="UP000283431">
    <property type="component" value="Unassembled WGS sequence"/>
</dbReference>
<protein>
    <submittedName>
        <fullName evidence="1">Uncharacterized protein</fullName>
    </submittedName>
</protein>
<organism evidence="1 2">
    <name type="scientific">Agathobacter rectalis</name>
    <dbReference type="NCBI Taxonomy" id="39491"/>
    <lineage>
        <taxon>Bacteria</taxon>
        <taxon>Bacillati</taxon>
        <taxon>Bacillota</taxon>
        <taxon>Clostridia</taxon>
        <taxon>Lachnospirales</taxon>
        <taxon>Lachnospiraceae</taxon>
        <taxon>Agathobacter</taxon>
    </lineage>
</organism>
<proteinExistence type="predicted"/>
<dbReference type="EMBL" id="QSEN01000001">
    <property type="protein sequence ID" value="RGZ77053.1"/>
    <property type="molecule type" value="Genomic_DNA"/>
</dbReference>
<gene>
    <name evidence="1" type="ORF">DW975_01610</name>
</gene>
<evidence type="ECO:0000313" key="1">
    <source>
        <dbReference type="EMBL" id="RGZ77053.1"/>
    </source>
</evidence>
<evidence type="ECO:0000313" key="2">
    <source>
        <dbReference type="Proteomes" id="UP000283431"/>
    </source>
</evidence>
<comment type="caution">
    <text evidence="1">The sequence shown here is derived from an EMBL/GenBank/DDBJ whole genome shotgun (WGS) entry which is preliminary data.</text>
</comment>
<dbReference type="AlphaFoldDB" id="A0A413PLV6"/>
<accession>A0A413PLV6</accession>
<reference evidence="1 2" key="1">
    <citation type="submission" date="2018-08" db="EMBL/GenBank/DDBJ databases">
        <title>A genome reference for cultivated species of the human gut microbiota.</title>
        <authorList>
            <person name="Zou Y."/>
            <person name="Xue W."/>
            <person name="Luo G."/>
        </authorList>
    </citation>
    <scope>NUCLEOTIDE SEQUENCE [LARGE SCALE GENOMIC DNA]</scope>
    <source>
        <strain evidence="1 2">AM48-7</strain>
    </source>
</reference>